<dbReference type="AlphaFoldDB" id="A0A642ULV3"/>
<dbReference type="InterPro" id="IPR057571">
    <property type="entry name" value="SDR_PhqE-like"/>
</dbReference>
<dbReference type="Pfam" id="PF23441">
    <property type="entry name" value="SDR"/>
    <property type="match status" value="1"/>
</dbReference>
<dbReference type="InterPro" id="IPR002347">
    <property type="entry name" value="SDR_fam"/>
</dbReference>
<evidence type="ECO:0000313" key="4">
    <source>
        <dbReference type="EMBL" id="KAA8897783.1"/>
    </source>
</evidence>
<keyword evidence="3" id="KW-0560">Oxidoreductase</keyword>
<dbReference type="PRINTS" id="PR00081">
    <property type="entry name" value="GDHRDH"/>
</dbReference>
<organism evidence="4 5">
    <name type="scientific">Trichomonascus ciferrii</name>
    <dbReference type="NCBI Taxonomy" id="44093"/>
    <lineage>
        <taxon>Eukaryota</taxon>
        <taxon>Fungi</taxon>
        <taxon>Dikarya</taxon>
        <taxon>Ascomycota</taxon>
        <taxon>Saccharomycotina</taxon>
        <taxon>Dipodascomycetes</taxon>
        <taxon>Dipodascales</taxon>
        <taxon>Trichomonascaceae</taxon>
        <taxon>Trichomonascus</taxon>
        <taxon>Trichomonascus ciferrii complex</taxon>
    </lineage>
</organism>
<sequence>MGQYTEQLDGKRVVVFGGTSGMGFCVASAAVDHGAWVVISGSQLEKLEKAVQRIQKAFPERSDRISGHVCDLSYADKLEENLTAFFDVATNGKTIDHIVFTAGDTLNNPPLSEVTVDIVQKMMVVRYLGSVMVAKIGPRYMNRADSSSITLTSGTAVRKPIPGWAVPGSVVSAIEGLSKGLALDLAPIRVNCVMPGMINTEMWHVIPEDQRAQFMEQQGKGTLLNRVGKPEEAAQAYLYLMKDQFATGSTVATDGGGLLK</sequence>
<dbReference type="PANTHER" id="PTHR43477:SF1">
    <property type="entry name" value="DIHYDROANTICAPSIN 7-DEHYDROGENASE"/>
    <property type="match status" value="1"/>
</dbReference>
<dbReference type="Proteomes" id="UP000761534">
    <property type="component" value="Unassembled WGS sequence"/>
</dbReference>
<evidence type="ECO:0008006" key="6">
    <source>
        <dbReference type="Google" id="ProtNLM"/>
    </source>
</evidence>
<evidence type="ECO:0000256" key="2">
    <source>
        <dbReference type="ARBA" id="ARBA00022857"/>
    </source>
</evidence>
<dbReference type="SUPFAM" id="SSF51735">
    <property type="entry name" value="NAD(P)-binding Rossmann-fold domains"/>
    <property type="match status" value="1"/>
</dbReference>
<reference evidence="4" key="1">
    <citation type="journal article" date="2019" name="G3 (Bethesda)">
        <title>Genome Assemblies of Two Rare Opportunistic Yeast Pathogens: Diutina rugosa (syn. Candida rugosa) and Trichomonascus ciferrii (syn. Candida ciferrii).</title>
        <authorList>
            <person name="Mixao V."/>
            <person name="Saus E."/>
            <person name="Hansen A.P."/>
            <person name="Lass-Florl C."/>
            <person name="Gabaldon T."/>
        </authorList>
    </citation>
    <scope>NUCLEOTIDE SEQUENCE</scope>
    <source>
        <strain evidence="4">CBS 4856</strain>
    </source>
</reference>
<dbReference type="Gene3D" id="3.40.50.720">
    <property type="entry name" value="NAD(P)-binding Rossmann-like Domain"/>
    <property type="match status" value="1"/>
</dbReference>
<dbReference type="OrthoDB" id="294295at2759"/>
<accession>A0A642ULV3</accession>
<dbReference type="CDD" id="cd05233">
    <property type="entry name" value="SDR_c"/>
    <property type="match status" value="1"/>
</dbReference>
<keyword evidence="5" id="KW-1185">Reference proteome</keyword>
<dbReference type="PANTHER" id="PTHR43477">
    <property type="entry name" value="DIHYDROANTICAPSIN 7-DEHYDROGENASE"/>
    <property type="match status" value="1"/>
</dbReference>
<gene>
    <name evidence="4" type="ORF">TRICI_006660</name>
</gene>
<proteinExistence type="inferred from homology"/>
<keyword evidence="2" id="KW-0521">NADP</keyword>
<name>A0A642ULV3_9ASCO</name>
<comment type="caution">
    <text evidence="4">The sequence shown here is derived from an EMBL/GenBank/DDBJ whole genome shotgun (WGS) entry which is preliminary data.</text>
</comment>
<evidence type="ECO:0000256" key="3">
    <source>
        <dbReference type="ARBA" id="ARBA00023002"/>
    </source>
</evidence>
<dbReference type="VEuPathDB" id="FungiDB:TRICI_006660"/>
<dbReference type="InterPro" id="IPR036291">
    <property type="entry name" value="NAD(P)-bd_dom_sf"/>
</dbReference>
<dbReference type="InterPro" id="IPR051122">
    <property type="entry name" value="SDR_DHRS6-like"/>
</dbReference>
<evidence type="ECO:0000313" key="5">
    <source>
        <dbReference type="Proteomes" id="UP000761534"/>
    </source>
</evidence>
<protein>
    <recommendedName>
        <fullName evidence="6">Ketoreductase (KR) domain-containing protein</fullName>
    </recommendedName>
</protein>
<dbReference type="GO" id="GO:0016491">
    <property type="term" value="F:oxidoreductase activity"/>
    <property type="evidence" value="ECO:0007669"/>
    <property type="project" value="UniProtKB-KW"/>
</dbReference>
<dbReference type="EMBL" id="SWFS01000556">
    <property type="protein sequence ID" value="KAA8897783.1"/>
    <property type="molecule type" value="Genomic_DNA"/>
</dbReference>
<evidence type="ECO:0000256" key="1">
    <source>
        <dbReference type="ARBA" id="ARBA00006484"/>
    </source>
</evidence>
<comment type="similarity">
    <text evidence="1">Belongs to the short-chain dehydrogenases/reductases (SDR) family.</text>
</comment>